<reference evidence="1 2" key="1">
    <citation type="submission" date="2013-06" db="EMBL/GenBank/DDBJ databases">
        <authorList>
            <person name="Weinstock G."/>
            <person name="Sodergren E."/>
            <person name="Lobos E.A."/>
            <person name="Fulton L."/>
            <person name="Fulton R."/>
            <person name="Courtney L."/>
            <person name="Fronick C."/>
            <person name="O'Laughlin M."/>
            <person name="Godfrey J."/>
            <person name="Wilson R.M."/>
            <person name="Miner T."/>
            <person name="Farmer C."/>
            <person name="Delehaunty K."/>
            <person name="Cordes M."/>
            <person name="Minx P."/>
            <person name="Tomlinson C."/>
            <person name="Chen J."/>
            <person name="Wollam A."/>
            <person name="Pepin K.H."/>
            <person name="Bhonagiri V."/>
            <person name="Zhang X."/>
            <person name="Warren W."/>
            <person name="Mitreva M."/>
            <person name="Mardis E.R."/>
            <person name="Wilson R.K."/>
        </authorList>
    </citation>
    <scope>NUCLEOTIDE SEQUENCE [LARGE SCALE GENOMIC DNA]</scope>
    <source>
        <strain evidence="1 2">F0570</strain>
    </source>
</reference>
<sequence>MGIEKLTTLAFSMYSNKGAYALLLGSGISRSAHIPSGWEVEEKLIQKLGVSQGVTESDDWHQWYKDKYQQPASYTSLLGEIVKKPTERVQLMKSFFEPTDEEKEVGWKTPTKAHLSIARLAKKGYIRVILTTNFDRLLEKAFELEGITPQVISHEGAISQTTPLVHSKIPTIIKINGDYIDCQFRNTTEELDEYPEQMKLYLHRIFEEYGLLTCGWSGEWDKGLIEIINGATHSRYNSFFAYIGEAKNSIMSLSRDRMGELMPIESADNLFSELHEQIMALEKYDVNANMNHEMMMARVKKYLSSKQYDIEFADIIEKWGAEAYDQITEVAHYNFQLSKEAFERYLEIHLRAIAPLLDAAILTARWGKEWHIKLFGEILIKLCTKPMRNGETTTEGTQYLHALAPMLLLNTIGIACVKYGRFKELNSILKLSVPVGNFMGFYREPLLSLLGETHWSDETWTSLMGASYYYPFSLFFLWQLEAVFKDYFITKSEYENVFYMWEHLKSLIYGYNKCYLVEFSVPMGNFFRQRIEYKMRHKGMEPYTLFFEEADKLKNNWEPIKQGMFGGSYDNYKQTYEQVEAYYQQYRKC</sequence>
<accession>A0A0E2LME7</accession>
<evidence type="ECO:0000313" key="1">
    <source>
        <dbReference type="EMBL" id="ERJ63924.1"/>
    </source>
</evidence>
<evidence type="ECO:0000313" key="2">
    <source>
        <dbReference type="Proteomes" id="UP000016630"/>
    </source>
</evidence>
<comment type="caution">
    <text evidence="1">The sequence shown here is derived from an EMBL/GenBank/DDBJ whole genome shotgun (WGS) entry which is preliminary data.</text>
</comment>
<protein>
    <submittedName>
        <fullName evidence="1">Uncharacterized protein</fullName>
    </submittedName>
</protein>
<dbReference type="PATRIC" id="fig|1227271.3.peg.1933"/>
<proteinExistence type="predicted"/>
<dbReference type="HOGENOM" id="CLU_027194_0_0_10"/>
<dbReference type="Gene3D" id="3.40.50.1220">
    <property type="entry name" value="TPP-binding domain"/>
    <property type="match status" value="1"/>
</dbReference>
<name>A0A0E2LME7_PORGN</name>
<dbReference type="InterPro" id="IPR029035">
    <property type="entry name" value="DHS-like_NAD/FAD-binding_dom"/>
</dbReference>
<organism evidence="1 2">
    <name type="scientific">Porphyromonas gingivalis F0570</name>
    <dbReference type="NCBI Taxonomy" id="1227271"/>
    <lineage>
        <taxon>Bacteria</taxon>
        <taxon>Pseudomonadati</taxon>
        <taxon>Bacteroidota</taxon>
        <taxon>Bacteroidia</taxon>
        <taxon>Bacteroidales</taxon>
        <taxon>Porphyromonadaceae</taxon>
        <taxon>Porphyromonas</taxon>
    </lineage>
</organism>
<dbReference type="AlphaFoldDB" id="A0A0E2LME7"/>
<dbReference type="EMBL" id="AWUW01000146">
    <property type="protein sequence ID" value="ERJ63924.1"/>
    <property type="molecule type" value="Genomic_DNA"/>
</dbReference>
<dbReference type="RefSeq" id="WP_021666065.1">
    <property type="nucleotide sequence ID" value="NZ_KI259218.1"/>
</dbReference>
<dbReference type="Pfam" id="PF13289">
    <property type="entry name" value="SIR2_2"/>
    <property type="match status" value="1"/>
</dbReference>
<dbReference type="SUPFAM" id="SSF52467">
    <property type="entry name" value="DHS-like NAD/FAD-binding domain"/>
    <property type="match status" value="1"/>
</dbReference>
<gene>
    <name evidence="1" type="ORF">HMPREF1555_02199</name>
</gene>
<dbReference type="Proteomes" id="UP000016630">
    <property type="component" value="Unassembled WGS sequence"/>
</dbReference>